<dbReference type="SUPFAM" id="SSF69118">
    <property type="entry name" value="AhpD-like"/>
    <property type="match status" value="1"/>
</dbReference>
<dbReference type="Gene3D" id="1.20.1290.10">
    <property type="entry name" value="AhpD-like"/>
    <property type="match status" value="1"/>
</dbReference>
<organism evidence="2">
    <name type="scientific">Curvibacter symbiont subsp. Hydra magnipapillata</name>
    <dbReference type="NCBI Taxonomy" id="667019"/>
    <lineage>
        <taxon>Bacteria</taxon>
        <taxon>Pseudomonadati</taxon>
        <taxon>Pseudomonadota</taxon>
        <taxon>Betaproteobacteria</taxon>
        <taxon>Burkholderiales</taxon>
        <taxon>Comamonadaceae</taxon>
        <taxon>Curvibacter</taxon>
    </lineage>
</organism>
<evidence type="ECO:0000313" key="2">
    <source>
        <dbReference type="EMBL" id="CBA30818.1"/>
    </source>
</evidence>
<keyword evidence="2" id="KW-0378">Hydrolase</keyword>
<dbReference type="NCBIfam" id="TIGR00778">
    <property type="entry name" value="ahpD_dom"/>
    <property type="match status" value="1"/>
</dbReference>
<dbReference type="InterPro" id="IPR029032">
    <property type="entry name" value="AhpD-like"/>
</dbReference>
<dbReference type="GO" id="GO:0051920">
    <property type="term" value="F:peroxiredoxin activity"/>
    <property type="evidence" value="ECO:0007669"/>
    <property type="project" value="InterPro"/>
</dbReference>
<name>C9YCW6_CURXX</name>
<dbReference type="GO" id="GO:0016787">
    <property type="term" value="F:hydrolase activity"/>
    <property type="evidence" value="ECO:0007669"/>
    <property type="project" value="UniProtKB-KW"/>
</dbReference>
<dbReference type="EMBL" id="FN543105">
    <property type="protein sequence ID" value="CBA30818.1"/>
    <property type="molecule type" value="Genomic_DNA"/>
</dbReference>
<dbReference type="PANTHER" id="PTHR35446">
    <property type="entry name" value="SI:CH211-175M2.5"/>
    <property type="match status" value="1"/>
</dbReference>
<dbReference type="AlphaFoldDB" id="C9YCW6"/>
<dbReference type="InterPro" id="IPR003779">
    <property type="entry name" value="CMD-like"/>
</dbReference>
<sequence length="187" mass="19808">MKENTMSRISIPTLEQSVEASKPLLAAVQKSLGVTPNLMKLVGHSPAALEGYLSLNGAVGKGKLTAQLRERIALAVAEFNGCDYCLSAHDYLGANVAKLSRAELNAARDGHSEDAQVEAALRFALQVAQARGRVSDAQLAAVRLAGFDEAAIIEIVVNVSLNVLTNYVNNVAETDIDFPQVHAKLAA</sequence>
<dbReference type="InterPro" id="IPR004675">
    <property type="entry name" value="AhpD_core"/>
</dbReference>
<evidence type="ECO:0000259" key="1">
    <source>
        <dbReference type="Pfam" id="PF02627"/>
    </source>
</evidence>
<feature type="domain" description="Carboxymuconolactone decarboxylase-like" evidence="1">
    <location>
        <begin position="46"/>
        <end position="129"/>
    </location>
</feature>
<gene>
    <name evidence="2" type="ORF">Csp_C25450</name>
</gene>
<proteinExistence type="predicted"/>
<accession>C9YCW6</accession>
<reference evidence="2" key="1">
    <citation type="journal article" date="2010" name="Nature">
        <title>The Dynamic genome of Hydra.</title>
        <authorList>
            <person name="Chapman J.A."/>
            <person name="Kirkness E.F."/>
            <person name="Simakov O."/>
            <person name="Hampson S.E."/>
            <person name="Mitros T."/>
            <person name="Weinmaier T."/>
            <person name="Rattei T."/>
            <person name="Balasubramanian P.G."/>
            <person name="Borman J."/>
            <person name="Busam D."/>
            <person name="Disbennett K."/>
            <person name="Pfannkoch C."/>
            <person name="Sumin N."/>
            <person name="Sutton G."/>
            <person name="Viswanathan L."/>
            <person name="Walenz B."/>
            <person name="Goodstein D.M."/>
            <person name="Hellsten U."/>
            <person name="Kawashima T."/>
            <person name="Prochnik S.E."/>
            <person name="Putnam N.H."/>
            <person name="Shu S."/>
            <person name="Blumberg B."/>
            <person name="Dana C.E."/>
            <person name="Gee L."/>
            <person name="Kibler D.F."/>
            <person name="Law L."/>
            <person name="Lindgens D."/>
            <person name="Martinez D.E."/>
            <person name="Peng J."/>
            <person name="Wigge P.A."/>
            <person name="Bertulat B."/>
            <person name="Guder C."/>
            <person name="Nakamura Y."/>
            <person name="Ozbek S."/>
            <person name="Watanabe H."/>
            <person name="Khalturin K."/>
            <person name="Hemmrich G."/>
            <person name="Franke A."/>
            <person name="Augustin R."/>
            <person name="Fraune S."/>
            <person name="Hayakawa E."/>
            <person name="Hayakawa S."/>
            <person name="Hirose M."/>
            <person name="Hwang J."/>
            <person name="Ikeo K."/>
            <person name="Nishimiya-Fujisawa C."/>
            <person name="Ogura A."/>
            <person name="Takahashi T."/>
            <person name="Steinmetz P.R."/>
            <person name="Zhang X."/>
            <person name="Aufschnaiter R."/>
            <person name="Eder M.K."/>
            <person name="Gorny A.K."/>
            <person name="Salvenmoser W."/>
            <person name="Heimberg A.M."/>
            <person name="Wheeler B.M."/>
            <person name="Peterson K.J."/>
            <person name="Boettger A."/>
            <person name="Tischler P."/>
            <person name="Wolf A."/>
            <person name="Gojobori T."/>
            <person name="Remington K.A."/>
            <person name="Strausberg R.L."/>
            <person name="Venter J."/>
            <person name="Technau U."/>
            <person name="Hobmayer B."/>
            <person name="Bosch T.C."/>
            <person name="Holstein T.W."/>
            <person name="Fujisawa T."/>
            <person name="Bode H.R."/>
            <person name="David C.N."/>
            <person name="Rokhsar D.S."/>
            <person name="Steele R.E."/>
        </authorList>
    </citation>
    <scope>NUCLEOTIDE SEQUENCE</scope>
</reference>
<dbReference type="Pfam" id="PF02627">
    <property type="entry name" value="CMD"/>
    <property type="match status" value="1"/>
</dbReference>
<protein>
    <recommendedName>
        <fullName evidence="1">Carboxymuconolactone decarboxylase-like domain-containing protein</fullName>
    </recommendedName>
</protein>
<dbReference type="PANTHER" id="PTHR35446:SF3">
    <property type="entry name" value="CMD DOMAIN-CONTAINING PROTEIN"/>
    <property type="match status" value="1"/>
</dbReference>